<name>A0A9P4XCK4_9HYPO</name>
<dbReference type="EMBL" id="QLNT01000013">
    <property type="protein sequence ID" value="KAF3068641.1"/>
    <property type="molecule type" value="Genomic_DNA"/>
</dbReference>
<sequence length="77" mass="8513">MHTESGQVREQRELAASSVAQAVSSEFILPYGLHEEYGIWNTGACIILKLQGGSGFDQDSMKPSDLGQCWAFQYTDK</sequence>
<evidence type="ECO:0000313" key="1">
    <source>
        <dbReference type="EMBL" id="KAF3068641.1"/>
    </source>
</evidence>
<keyword evidence="2" id="KW-1185">Reference proteome</keyword>
<dbReference type="AlphaFoldDB" id="A0A9P4XCK4"/>
<evidence type="ECO:0000313" key="2">
    <source>
        <dbReference type="Proteomes" id="UP000801864"/>
    </source>
</evidence>
<dbReference type="Proteomes" id="UP000801864">
    <property type="component" value="Unassembled WGS sequence"/>
</dbReference>
<reference evidence="1 2" key="1">
    <citation type="submission" date="2018-06" db="EMBL/GenBank/DDBJ databases">
        <title>Genome analysis of cellulolytic fungus Trichoderma lentiforme CFAM-422.</title>
        <authorList>
            <person name="Steindorff A.S."/>
            <person name="Formighieri E.F."/>
            <person name="Midorikawa G.E.O."/>
            <person name="Tamietti M.S."/>
            <person name="Ramos E.Z."/>
            <person name="Silva A.S."/>
            <person name="Bon E.P.S."/>
            <person name="Mendes T.D."/>
            <person name="Damaso M.C.T."/>
            <person name="Favaro L.C.L."/>
        </authorList>
    </citation>
    <scope>NUCLEOTIDE SEQUENCE [LARGE SCALE GENOMIC DNA]</scope>
    <source>
        <strain evidence="1 2">CFAM-422</strain>
    </source>
</reference>
<organism evidence="1 2">
    <name type="scientific">Trichoderma lentiforme</name>
    <dbReference type="NCBI Taxonomy" id="1567552"/>
    <lineage>
        <taxon>Eukaryota</taxon>
        <taxon>Fungi</taxon>
        <taxon>Dikarya</taxon>
        <taxon>Ascomycota</taxon>
        <taxon>Pezizomycotina</taxon>
        <taxon>Sordariomycetes</taxon>
        <taxon>Hypocreomycetidae</taxon>
        <taxon>Hypocreales</taxon>
        <taxon>Hypocreaceae</taxon>
        <taxon>Trichoderma</taxon>
    </lineage>
</organism>
<accession>A0A9P4XCK4</accession>
<protein>
    <submittedName>
        <fullName evidence="1">Uncharacterized protein</fullName>
    </submittedName>
</protein>
<gene>
    <name evidence="1" type="ORF">CFAM422_007558</name>
</gene>
<proteinExistence type="predicted"/>
<comment type="caution">
    <text evidence="1">The sequence shown here is derived from an EMBL/GenBank/DDBJ whole genome shotgun (WGS) entry which is preliminary data.</text>
</comment>